<keyword evidence="1 5" id="KW-0732">Signal</keyword>
<dbReference type="EnsemblMetazoa" id="G11078.1">
    <property type="protein sequence ID" value="G11078.1:cds"/>
    <property type="gene ID" value="G11078"/>
</dbReference>
<dbReference type="EnsemblMetazoa" id="G11078.5">
    <property type="protein sequence ID" value="G11078.5:cds"/>
    <property type="gene ID" value="G11078"/>
</dbReference>
<feature type="signal peptide" evidence="5">
    <location>
        <begin position="1"/>
        <end position="16"/>
    </location>
</feature>
<dbReference type="PROSITE" id="PS50835">
    <property type="entry name" value="IG_LIKE"/>
    <property type="match status" value="2"/>
</dbReference>
<evidence type="ECO:0000313" key="7">
    <source>
        <dbReference type="EnsemblMetazoa" id="G11078.5:cds"/>
    </source>
</evidence>
<keyword evidence="4" id="KW-0393">Immunoglobulin domain</keyword>
<accession>A0A8W8HU83</accession>
<dbReference type="SMART" id="SM00409">
    <property type="entry name" value="IG"/>
    <property type="match status" value="2"/>
</dbReference>
<dbReference type="InterPro" id="IPR003599">
    <property type="entry name" value="Ig_sub"/>
</dbReference>
<sequence>MYTSICFLALSSVIHAEPERVILEYELGDNLQYPLYCKVGDINKSSWKRSDVPISAGEYVFDNKKYSLDDKSPPEYNLKLKKSLLKNDAGKYSCTEGSKEIKIYILIAKESASIPKHSKSSISSMLGDTVNLWCNATGYPEPTVTWYAGSGEKLESIGISGNMLGIRNISQSCNTIYQCQAINSYRMKKPVVKNFTLRVDFIPDVSVGIKLNGKEILNGGSVLGRKKDRVVLSCSIYAVPPPNVTWSRDNITIGTYHHVNGAIEKSSNTDNFLYELKTKALETKIGITVTLDFTLDADYTFASYHCDAENEVGSNRKTVKINHVQKR</sequence>
<dbReference type="Pfam" id="PF13927">
    <property type="entry name" value="Ig_3"/>
    <property type="match status" value="1"/>
</dbReference>
<evidence type="ECO:0000256" key="3">
    <source>
        <dbReference type="ARBA" id="ARBA00023157"/>
    </source>
</evidence>
<dbReference type="InterPro" id="IPR003598">
    <property type="entry name" value="Ig_sub2"/>
</dbReference>
<dbReference type="InterPro" id="IPR007110">
    <property type="entry name" value="Ig-like_dom"/>
</dbReference>
<dbReference type="AlphaFoldDB" id="A0A8W8HU83"/>
<reference evidence="7" key="1">
    <citation type="submission" date="2022-08" db="UniProtKB">
        <authorList>
            <consortium name="EnsemblMetazoa"/>
        </authorList>
    </citation>
    <scope>IDENTIFICATION</scope>
    <source>
        <strain evidence="7">05x7-T-G4-1.051#20</strain>
    </source>
</reference>
<name>A0A8W8HU83_MAGGI</name>
<dbReference type="Proteomes" id="UP000005408">
    <property type="component" value="Unassembled WGS sequence"/>
</dbReference>
<feature type="chain" id="PRO_5042430669" description="Ig-like domain-containing protein" evidence="5">
    <location>
        <begin position="17"/>
        <end position="327"/>
    </location>
</feature>
<feature type="domain" description="Ig-like" evidence="6">
    <location>
        <begin position="115"/>
        <end position="192"/>
    </location>
</feature>
<evidence type="ECO:0000259" key="6">
    <source>
        <dbReference type="PROSITE" id="PS50835"/>
    </source>
</evidence>
<dbReference type="InterPro" id="IPR036179">
    <property type="entry name" value="Ig-like_dom_sf"/>
</dbReference>
<organism evidence="7 8">
    <name type="scientific">Magallana gigas</name>
    <name type="common">Pacific oyster</name>
    <name type="synonym">Crassostrea gigas</name>
    <dbReference type="NCBI Taxonomy" id="29159"/>
    <lineage>
        <taxon>Eukaryota</taxon>
        <taxon>Metazoa</taxon>
        <taxon>Spiralia</taxon>
        <taxon>Lophotrochozoa</taxon>
        <taxon>Mollusca</taxon>
        <taxon>Bivalvia</taxon>
        <taxon>Autobranchia</taxon>
        <taxon>Pteriomorphia</taxon>
        <taxon>Ostreida</taxon>
        <taxon>Ostreoidea</taxon>
        <taxon>Ostreidae</taxon>
        <taxon>Magallana</taxon>
    </lineage>
</organism>
<evidence type="ECO:0000256" key="5">
    <source>
        <dbReference type="SAM" id="SignalP"/>
    </source>
</evidence>
<dbReference type="PANTHER" id="PTHR12231:SF253">
    <property type="entry name" value="DPR-INTERACTING PROTEIN ETA, ISOFORM B-RELATED"/>
    <property type="match status" value="1"/>
</dbReference>
<dbReference type="InterPro" id="IPR013783">
    <property type="entry name" value="Ig-like_fold"/>
</dbReference>
<dbReference type="Gene3D" id="2.60.40.10">
    <property type="entry name" value="Immunoglobulins"/>
    <property type="match status" value="2"/>
</dbReference>
<dbReference type="SMART" id="SM00408">
    <property type="entry name" value="IGc2"/>
    <property type="match status" value="2"/>
</dbReference>
<evidence type="ECO:0000313" key="8">
    <source>
        <dbReference type="Proteomes" id="UP000005408"/>
    </source>
</evidence>
<keyword evidence="8" id="KW-1185">Reference proteome</keyword>
<dbReference type="PANTHER" id="PTHR12231">
    <property type="entry name" value="CTX-RELATED TYPE I TRANSMEMBRANE PROTEIN"/>
    <property type="match status" value="1"/>
</dbReference>
<evidence type="ECO:0000256" key="2">
    <source>
        <dbReference type="ARBA" id="ARBA00022737"/>
    </source>
</evidence>
<evidence type="ECO:0000256" key="1">
    <source>
        <dbReference type="ARBA" id="ARBA00022729"/>
    </source>
</evidence>
<proteinExistence type="predicted"/>
<keyword evidence="2" id="KW-0677">Repeat</keyword>
<feature type="domain" description="Ig-like" evidence="6">
    <location>
        <begin position="203"/>
        <end position="322"/>
    </location>
</feature>
<dbReference type="SUPFAM" id="SSF48726">
    <property type="entry name" value="Immunoglobulin"/>
    <property type="match status" value="2"/>
</dbReference>
<dbReference type="GO" id="GO:0043005">
    <property type="term" value="C:neuron projection"/>
    <property type="evidence" value="ECO:0007669"/>
    <property type="project" value="TreeGrafter"/>
</dbReference>
<evidence type="ECO:0000256" key="4">
    <source>
        <dbReference type="ARBA" id="ARBA00023319"/>
    </source>
</evidence>
<protein>
    <recommendedName>
        <fullName evidence="6">Ig-like domain-containing protein</fullName>
    </recommendedName>
</protein>
<dbReference type="InterPro" id="IPR051170">
    <property type="entry name" value="Neural/epithelial_adhesion"/>
</dbReference>
<keyword evidence="3" id="KW-1015">Disulfide bond</keyword>